<dbReference type="Gene3D" id="3.40.50.300">
    <property type="entry name" value="P-loop containing nucleotide triphosphate hydrolases"/>
    <property type="match status" value="2"/>
</dbReference>
<gene>
    <name evidence="10" type="ORF">K443DRAFT_73573</name>
</gene>
<dbReference type="PROSITE" id="PS51194">
    <property type="entry name" value="HELICASE_CTER"/>
    <property type="match status" value="1"/>
</dbReference>
<dbReference type="PROSITE" id="PS51192">
    <property type="entry name" value="HELICASE_ATP_BIND_1"/>
    <property type="match status" value="1"/>
</dbReference>
<evidence type="ECO:0000256" key="1">
    <source>
        <dbReference type="ARBA" id="ARBA00005446"/>
    </source>
</evidence>
<evidence type="ECO:0000256" key="6">
    <source>
        <dbReference type="ARBA" id="ARBA00034617"/>
    </source>
</evidence>
<evidence type="ECO:0000259" key="8">
    <source>
        <dbReference type="PROSITE" id="PS51192"/>
    </source>
</evidence>
<feature type="domain" description="Helicase ATP-binding" evidence="8">
    <location>
        <begin position="40"/>
        <end position="213"/>
    </location>
</feature>
<comment type="catalytic activity">
    <reaction evidence="6">
        <text>Couples ATP hydrolysis with the unwinding of duplex DNA by translocating in the 3'-5' direction.</text>
        <dbReference type="EC" id="5.6.2.4"/>
    </reaction>
</comment>
<evidence type="ECO:0000256" key="3">
    <source>
        <dbReference type="ARBA" id="ARBA00022840"/>
    </source>
</evidence>
<dbReference type="STRING" id="1095629.A0A0C9XHV4"/>
<keyword evidence="11" id="KW-1185">Reference proteome</keyword>
<dbReference type="Pfam" id="PF00270">
    <property type="entry name" value="DEAD"/>
    <property type="match status" value="1"/>
</dbReference>
<dbReference type="HOGENOM" id="CLU_001103_19_6_1"/>
<dbReference type="InterPro" id="IPR001650">
    <property type="entry name" value="Helicase_C-like"/>
</dbReference>
<keyword evidence="2" id="KW-0547">Nucleotide-binding</keyword>
<dbReference type="Pfam" id="PF00271">
    <property type="entry name" value="Helicase_C"/>
    <property type="match status" value="1"/>
</dbReference>
<reference evidence="11" key="2">
    <citation type="submission" date="2015-01" db="EMBL/GenBank/DDBJ databases">
        <title>Evolutionary Origins and Diversification of the Mycorrhizal Mutualists.</title>
        <authorList>
            <consortium name="DOE Joint Genome Institute"/>
            <consortium name="Mycorrhizal Genomics Consortium"/>
            <person name="Kohler A."/>
            <person name="Kuo A."/>
            <person name="Nagy L.G."/>
            <person name="Floudas D."/>
            <person name="Copeland A."/>
            <person name="Barry K.W."/>
            <person name="Cichocki N."/>
            <person name="Veneault-Fourrey C."/>
            <person name="LaButti K."/>
            <person name="Lindquist E.A."/>
            <person name="Lipzen A."/>
            <person name="Lundell T."/>
            <person name="Morin E."/>
            <person name="Murat C."/>
            <person name="Riley R."/>
            <person name="Ohm R."/>
            <person name="Sun H."/>
            <person name="Tunlid A."/>
            <person name="Henrissat B."/>
            <person name="Grigoriev I.V."/>
            <person name="Hibbett D.S."/>
            <person name="Martin F."/>
        </authorList>
    </citation>
    <scope>NUCLEOTIDE SEQUENCE [LARGE SCALE GENOMIC DNA]</scope>
    <source>
        <strain evidence="11">LaAM-08-1</strain>
    </source>
</reference>
<organism evidence="10 11">
    <name type="scientific">Laccaria amethystina LaAM-08-1</name>
    <dbReference type="NCBI Taxonomy" id="1095629"/>
    <lineage>
        <taxon>Eukaryota</taxon>
        <taxon>Fungi</taxon>
        <taxon>Dikarya</taxon>
        <taxon>Basidiomycota</taxon>
        <taxon>Agaricomycotina</taxon>
        <taxon>Agaricomycetes</taxon>
        <taxon>Agaricomycetidae</taxon>
        <taxon>Agaricales</taxon>
        <taxon>Agaricineae</taxon>
        <taxon>Hydnangiaceae</taxon>
        <taxon>Laccaria</taxon>
    </lineage>
</organism>
<keyword evidence="4" id="KW-0238">DNA-binding</keyword>
<dbReference type="EMBL" id="KN838699">
    <property type="protein sequence ID" value="KIJ97241.1"/>
    <property type="molecule type" value="Genomic_DNA"/>
</dbReference>
<dbReference type="InterPro" id="IPR027417">
    <property type="entry name" value="P-loop_NTPase"/>
</dbReference>
<dbReference type="GO" id="GO:0000724">
    <property type="term" value="P:double-strand break repair via homologous recombination"/>
    <property type="evidence" value="ECO:0007669"/>
    <property type="project" value="TreeGrafter"/>
</dbReference>
<sequence>MPVQSKVKQYTAEELDLALLSDKCFEKLGKQPFRWQLECALAILRGKDVVLDVGTGSGKTLCFSLPLVLSDKDIALSVSPLTALMVDQSDSAALKTIAVCQETISCAGPDKLYSDIVEGKFRQVLVSPEIAISGEFQKAVLAKDPFVRNLRVVNIDEAHCMNVWGGSFRPDYAALGLLRGRFPGSVPFLVASATLPKHVLDDIRGKLKLARDVEMIQLTNAHPNVALSVRVLEHSEDSKGDLRFLIPPEAKQPMDVPITLVYCNQRSTAEDSADHAKDWAEEHGLPTSCIAFYHALIGQERKHEIEDELRAGSIRILFCTEALGMGCDLRNIVRVVLWGLPPTFCAFVQRAGRAGRDFATLGEAILIVPKGVMKDGVSTENVSQSVAETTIGAEAVNREVEE</sequence>
<dbReference type="OrthoDB" id="10261556at2759"/>
<evidence type="ECO:0000256" key="2">
    <source>
        <dbReference type="ARBA" id="ARBA00022741"/>
    </source>
</evidence>
<evidence type="ECO:0000256" key="4">
    <source>
        <dbReference type="ARBA" id="ARBA00023125"/>
    </source>
</evidence>
<name>A0A0C9XHV4_9AGAR</name>
<keyword evidence="5" id="KW-0413">Isomerase</keyword>
<dbReference type="GO" id="GO:0009378">
    <property type="term" value="F:four-way junction helicase activity"/>
    <property type="evidence" value="ECO:0007669"/>
    <property type="project" value="TreeGrafter"/>
</dbReference>
<proteinExistence type="inferred from homology"/>
<dbReference type="AlphaFoldDB" id="A0A0C9XHV4"/>
<dbReference type="GO" id="GO:0005737">
    <property type="term" value="C:cytoplasm"/>
    <property type="evidence" value="ECO:0007669"/>
    <property type="project" value="TreeGrafter"/>
</dbReference>
<dbReference type="GO" id="GO:0005694">
    <property type="term" value="C:chromosome"/>
    <property type="evidence" value="ECO:0007669"/>
    <property type="project" value="TreeGrafter"/>
</dbReference>
<dbReference type="InterPro" id="IPR011545">
    <property type="entry name" value="DEAD/DEAH_box_helicase_dom"/>
</dbReference>
<dbReference type="GO" id="GO:0043138">
    <property type="term" value="F:3'-5' DNA helicase activity"/>
    <property type="evidence" value="ECO:0007669"/>
    <property type="project" value="UniProtKB-EC"/>
</dbReference>
<evidence type="ECO:0000313" key="10">
    <source>
        <dbReference type="EMBL" id="KIJ97241.1"/>
    </source>
</evidence>
<evidence type="ECO:0000256" key="7">
    <source>
        <dbReference type="ARBA" id="ARBA00034808"/>
    </source>
</evidence>
<dbReference type="GO" id="GO:0003677">
    <property type="term" value="F:DNA binding"/>
    <property type="evidence" value="ECO:0007669"/>
    <property type="project" value="UniProtKB-KW"/>
</dbReference>
<evidence type="ECO:0000313" key="11">
    <source>
        <dbReference type="Proteomes" id="UP000054477"/>
    </source>
</evidence>
<reference evidence="10 11" key="1">
    <citation type="submission" date="2014-04" db="EMBL/GenBank/DDBJ databases">
        <authorList>
            <consortium name="DOE Joint Genome Institute"/>
            <person name="Kuo A."/>
            <person name="Kohler A."/>
            <person name="Nagy L.G."/>
            <person name="Floudas D."/>
            <person name="Copeland A."/>
            <person name="Barry K.W."/>
            <person name="Cichocki N."/>
            <person name="Veneault-Fourrey C."/>
            <person name="LaButti K."/>
            <person name="Lindquist E.A."/>
            <person name="Lipzen A."/>
            <person name="Lundell T."/>
            <person name="Morin E."/>
            <person name="Murat C."/>
            <person name="Sun H."/>
            <person name="Tunlid A."/>
            <person name="Henrissat B."/>
            <person name="Grigoriev I.V."/>
            <person name="Hibbett D.S."/>
            <person name="Martin F."/>
            <person name="Nordberg H.P."/>
            <person name="Cantor M.N."/>
            <person name="Hua S.X."/>
        </authorList>
    </citation>
    <scope>NUCLEOTIDE SEQUENCE [LARGE SCALE GENOMIC DNA]</scope>
    <source>
        <strain evidence="10 11">LaAM-08-1</strain>
    </source>
</reference>
<keyword evidence="3" id="KW-0067">ATP-binding</keyword>
<comment type="similarity">
    <text evidence="1">Belongs to the helicase family. RecQ subfamily.</text>
</comment>
<accession>A0A0C9XHV4</accession>
<dbReference type="PANTHER" id="PTHR13710">
    <property type="entry name" value="DNA HELICASE RECQ FAMILY MEMBER"/>
    <property type="match status" value="1"/>
</dbReference>
<protein>
    <recommendedName>
        <fullName evidence="7">DNA 3'-5' helicase</fullName>
        <ecNumber evidence="7">5.6.2.4</ecNumber>
    </recommendedName>
</protein>
<dbReference type="SUPFAM" id="SSF52540">
    <property type="entry name" value="P-loop containing nucleoside triphosphate hydrolases"/>
    <property type="match status" value="1"/>
</dbReference>
<dbReference type="InterPro" id="IPR014001">
    <property type="entry name" value="Helicase_ATP-bd"/>
</dbReference>
<dbReference type="GO" id="GO:0005524">
    <property type="term" value="F:ATP binding"/>
    <property type="evidence" value="ECO:0007669"/>
    <property type="project" value="UniProtKB-KW"/>
</dbReference>
<dbReference type="SMART" id="SM00490">
    <property type="entry name" value="HELICc"/>
    <property type="match status" value="1"/>
</dbReference>
<dbReference type="PANTHER" id="PTHR13710:SF105">
    <property type="entry name" value="ATP-DEPENDENT DNA HELICASE Q1"/>
    <property type="match status" value="1"/>
</dbReference>
<evidence type="ECO:0000259" key="9">
    <source>
        <dbReference type="PROSITE" id="PS51194"/>
    </source>
</evidence>
<dbReference type="EC" id="5.6.2.4" evidence="7"/>
<feature type="domain" description="Helicase C-terminal" evidence="9">
    <location>
        <begin position="249"/>
        <end position="402"/>
    </location>
</feature>
<feature type="non-terminal residue" evidence="10">
    <location>
        <position position="402"/>
    </location>
</feature>
<dbReference type="SMART" id="SM00487">
    <property type="entry name" value="DEXDc"/>
    <property type="match status" value="1"/>
</dbReference>
<evidence type="ECO:0000256" key="5">
    <source>
        <dbReference type="ARBA" id="ARBA00023235"/>
    </source>
</evidence>
<dbReference type="Proteomes" id="UP000054477">
    <property type="component" value="Unassembled WGS sequence"/>
</dbReference>